<feature type="compositionally biased region" description="Gly residues" evidence="1">
    <location>
        <begin position="232"/>
        <end position="243"/>
    </location>
</feature>
<dbReference type="AlphaFoldDB" id="A0A2J8A1G9"/>
<sequence length="365" mass="38472">AAASANSSSSDAAALPGVSLPLAVVNARTFHLEVLSAALEAVRAVRLVERTAVYVDKFVHAGKDGWRSLVHDYDGPIIAMPPTSNASQVPRHEVVFFISPEKSPEYTRFFINASRPSVVVLMIHNAQYPQLAELVAMHPRTRLVVLSPHVATALRARGFEAAWWLAARPWLQPPAPGGEGAGAAGSTCKPRDAATPPGPWGFVCQGRIDNRRRSYDSVWAELQAAADAADASGGGSGAGGGGDASRAAGRRGAAGAGAVSGGGGVLPPPRLTILGRAVPKQYQVAIPRRVRRLVTTVTDAPYDVFYGHIACSVALLPLFANESYLTSKFSSTVLASLSTGTPMLVEPRFLSAYSFLDEQILRSDP</sequence>
<feature type="region of interest" description="Disordered" evidence="1">
    <location>
        <begin position="175"/>
        <end position="200"/>
    </location>
</feature>
<dbReference type="Proteomes" id="UP000236333">
    <property type="component" value="Unassembled WGS sequence"/>
</dbReference>
<dbReference type="EMBL" id="PGGS01000242">
    <property type="protein sequence ID" value="PNH06345.1"/>
    <property type="molecule type" value="Genomic_DNA"/>
</dbReference>
<accession>A0A2J8A1G9</accession>
<evidence type="ECO:0000256" key="1">
    <source>
        <dbReference type="SAM" id="MobiDB-lite"/>
    </source>
</evidence>
<proteinExistence type="predicted"/>
<gene>
    <name evidence="2" type="ORF">TSOC_007335</name>
</gene>
<comment type="caution">
    <text evidence="2">The sequence shown here is derived from an EMBL/GenBank/DDBJ whole genome shotgun (WGS) entry which is preliminary data.</text>
</comment>
<feature type="region of interest" description="Disordered" evidence="1">
    <location>
        <begin position="229"/>
        <end position="249"/>
    </location>
</feature>
<reference evidence="2 3" key="1">
    <citation type="journal article" date="2017" name="Mol. Biol. Evol.">
        <title>The 4-celled Tetrabaena socialis nuclear genome reveals the essential components for genetic control of cell number at the origin of multicellularity in the volvocine lineage.</title>
        <authorList>
            <person name="Featherston J."/>
            <person name="Arakaki Y."/>
            <person name="Hanschen E.R."/>
            <person name="Ferris P.J."/>
            <person name="Michod R.E."/>
            <person name="Olson B.J.S.C."/>
            <person name="Nozaki H."/>
            <person name="Durand P.M."/>
        </authorList>
    </citation>
    <scope>NUCLEOTIDE SEQUENCE [LARGE SCALE GENOMIC DNA]</scope>
    <source>
        <strain evidence="2 3">NIES-571</strain>
    </source>
</reference>
<name>A0A2J8A1G9_9CHLO</name>
<feature type="non-terminal residue" evidence="2">
    <location>
        <position position="1"/>
    </location>
</feature>
<evidence type="ECO:0000313" key="3">
    <source>
        <dbReference type="Proteomes" id="UP000236333"/>
    </source>
</evidence>
<evidence type="ECO:0000313" key="2">
    <source>
        <dbReference type="EMBL" id="PNH06345.1"/>
    </source>
</evidence>
<dbReference type="OrthoDB" id="549336at2759"/>
<protein>
    <submittedName>
        <fullName evidence="2">Uncharacterized protein</fullName>
    </submittedName>
</protein>
<keyword evidence="3" id="KW-1185">Reference proteome</keyword>
<organism evidence="2 3">
    <name type="scientific">Tetrabaena socialis</name>
    <dbReference type="NCBI Taxonomy" id="47790"/>
    <lineage>
        <taxon>Eukaryota</taxon>
        <taxon>Viridiplantae</taxon>
        <taxon>Chlorophyta</taxon>
        <taxon>core chlorophytes</taxon>
        <taxon>Chlorophyceae</taxon>
        <taxon>CS clade</taxon>
        <taxon>Chlamydomonadales</taxon>
        <taxon>Tetrabaenaceae</taxon>
        <taxon>Tetrabaena</taxon>
    </lineage>
</organism>